<comment type="caution">
    <text evidence="1">The sequence shown here is derived from an EMBL/GenBank/DDBJ whole genome shotgun (WGS) entry which is preliminary data.</text>
</comment>
<protein>
    <submittedName>
        <fullName evidence="1">Unnamed protein product</fullName>
    </submittedName>
</protein>
<organism evidence="1 2">
    <name type="scientific">Ambrosiozyma monospora</name>
    <name type="common">Yeast</name>
    <name type="synonym">Endomycopsis monosporus</name>
    <dbReference type="NCBI Taxonomy" id="43982"/>
    <lineage>
        <taxon>Eukaryota</taxon>
        <taxon>Fungi</taxon>
        <taxon>Dikarya</taxon>
        <taxon>Ascomycota</taxon>
        <taxon>Saccharomycotina</taxon>
        <taxon>Pichiomycetes</taxon>
        <taxon>Pichiales</taxon>
        <taxon>Pichiaceae</taxon>
        <taxon>Ambrosiozyma</taxon>
    </lineage>
</organism>
<gene>
    <name evidence="1" type="ORF">Amon01_000981000</name>
</gene>
<accession>A0A9W6T575</accession>
<evidence type="ECO:0000313" key="2">
    <source>
        <dbReference type="Proteomes" id="UP001165063"/>
    </source>
</evidence>
<keyword evidence="2" id="KW-1185">Reference proteome</keyword>
<reference evidence="1" key="1">
    <citation type="submission" date="2023-04" db="EMBL/GenBank/DDBJ databases">
        <title>Ambrosiozyma monospora NBRC 1965.</title>
        <authorList>
            <person name="Ichikawa N."/>
            <person name="Sato H."/>
            <person name="Tonouchi N."/>
        </authorList>
    </citation>
    <scope>NUCLEOTIDE SEQUENCE</scope>
    <source>
        <strain evidence="1">NBRC 1965</strain>
    </source>
</reference>
<evidence type="ECO:0000313" key="1">
    <source>
        <dbReference type="EMBL" id="GME79109.1"/>
    </source>
</evidence>
<dbReference type="EMBL" id="BSXU01013363">
    <property type="protein sequence ID" value="GME79109.1"/>
    <property type="molecule type" value="Genomic_DNA"/>
</dbReference>
<sequence length="71" mass="8207">MLLAGANLEAEELMKINRFLFCLVKLNGLKFSKIEYPNPDDPQPVVLQDRDIALMLKRISNDSGFWLNREL</sequence>
<proteinExistence type="predicted"/>
<dbReference type="Proteomes" id="UP001165063">
    <property type="component" value="Unassembled WGS sequence"/>
</dbReference>
<name>A0A9W6T575_AMBMO</name>
<dbReference type="AlphaFoldDB" id="A0A9W6T575"/>